<name>A0A0F5IS83_9BACT</name>
<accession>A0A0F5IS83</accession>
<dbReference type="AlphaFoldDB" id="A0A0F5IS83"/>
<dbReference type="EMBL" id="AQHW01000027">
    <property type="protein sequence ID" value="KKB48429.1"/>
    <property type="molecule type" value="Genomic_DNA"/>
</dbReference>
<dbReference type="Proteomes" id="UP000033035">
    <property type="component" value="Unassembled WGS sequence"/>
</dbReference>
<comment type="caution">
    <text evidence="1">The sequence shown here is derived from an EMBL/GenBank/DDBJ whole genome shotgun (WGS) entry which is preliminary data.</text>
</comment>
<evidence type="ECO:0008006" key="3">
    <source>
        <dbReference type="Google" id="ProtNLM"/>
    </source>
</evidence>
<dbReference type="STRING" id="1203610.HMPREF1536_04894"/>
<keyword evidence="2" id="KW-1185">Reference proteome</keyword>
<dbReference type="HOGENOM" id="CLU_015412_0_0_10"/>
<sequence length="891" mass="94385">MKQQMRSITLFCLLMLLYTGKGYGQAKLKTNIGDSGLTIVTEGSSPDDYEYTLTTDDFYHVNVLTIKSSKPITISGTSSDNITIAGGVIANVTIDGLSIKNGKQDGPFSVSPDATLNLTLKGKNELTAENPDKSGLSVPEGATLFIRGEGELTAIGCSSGAGIGGNYDTSCGNITIESGTITAKNTDDGPGIGGSYNRSTNTNNGSITITGGNITAIGGSKSACIGGYGGYNGAGTAGAGTILITGGVITALGNGIGGGDNNTDGKITISGNPVIKTGKINTTDTEKNGGILFIGDNETALKNGSVYGNTILPDGYINEEGTTLTIQDGASLIIENDKTLVNNGTIKTEGSGTLTNNGTIHNTGTVPNGVDGVLSPYPTVKINDILPTSYTYIGLAIEPTPTVTDQNSGNTLTLNTDYILTYSNNVNVGTATVIIAPQKNKYFGGSSVEKQFTITAGTLTVTPEDGQVLYQDESTTYFPTYTYSGQVSGETPAFTDHLKWDNSDKKIKSGNLALADNNAGNFKASNYTLTVDETKSFTLIAENIADKEATPEAADGNPKVSDWYTGNVIIKAPTDFKIKQTRVTELRSTDDWTATSLTFDREGKHTVRYQLKRDGRTNPLTEKSVDINLDKSAPTIGEPVKGADGKSFTLKVGDAYSGIASITYNLNSAGETTVSDFTQGDKSYTLSLTPLDYGTHSIAVTVTDVAGHSTTDTRSIELKKTENPDQPVVKPDPIYYTVTIPAVEGATTDPVAGEYQVESWSSFRFYLTLDSDYNQSEPVVTTDRGETLIPRTSDGAYIVKYVRDDVAISIDGIVKNPDPVANEELQTEGIRIYAANGYLHIQTSKPEKVYIFTPDGRLKTMLLVTDSGERIALAKGVYFVKAGERVYKTVL</sequence>
<dbReference type="PATRIC" id="fig|1203610.3.peg.4992"/>
<evidence type="ECO:0000313" key="1">
    <source>
        <dbReference type="EMBL" id="KKB48429.1"/>
    </source>
</evidence>
<dbReference type="RefSeq" id="WP_181988954.1">
    <property type="nucleotide sequence ID" value="NZ_AUAE01000030.1"/>
</dbReference>
<proteinExistence type="predicted"/>
<organism evidence="1 2">
    <name type="scientific">Parabacteroides gordonii MS-1 = DSM 23371</name>
    <dbReference type="NCBI Taxonomy" id="1203610"/>
    <lineage>
        <taxon>Bacteria</taxon>
        <taxon>Pseudomonadati</taxon>
        <taxon>Bacteroidota</taxon>
        <taxon>Bacteroidia</taxon>
        <taxon>Bacteroidales</taxon>
        <taxon>Tannerellaceae</taxon>
        <taxon>Parabacteroides</taxon>
    </lineage>
</organism>
<protein>
    <recommendedName>
        <fullName evidence="3">Bacterial repeat domain-containing protein</fullName>
    </recommendedName>
</protein>
<reference evidence="1 2" key="1">
    <citation type="submission" date="2013-04" db="EMBL/GenBank/DDBJ databases">
        <title>The Genome Sequence of Parabacteroides gordonii DSM 23371.</title>
        <authorList>
            <consortium name="The Broad Institute Genomics Platform"/>
            <person name="Earl A."/>
            <person name="Ward D."/>
            <person name="Feldgarden M."/>
            <person name="Gevers D."/>
            <person name="Martens E."/>
            <person name="Sakamoto M."/>
            <person name="Benno Y."/>
            <person name="Suzuki N."/>
            <person name="Matsunaga N."/>
            <person name="Koshihara K."/>
            <person name="Seki M."/>
            <person name="Komiya H."/>
            <person name="Walker B."/>
            <person name="Young S."/>
            <person name="Zeng Q."/>
            <person name="Gargeya S."/>
            <person name="Fitzgerald M."/>
            <person name="Haas B."/>
            <person name="Abouelleil A."/>
            <person name="Allen A.W."/>
            <person name="Alvarado L."/>
            <person name="Arachchi H.M."/>
            <person name="Berlin A.M."/>
            <person name="Chapman S.B."/>
            <person name="Gainer-Dewar J."/>
            <person name="Goldberg J."/>
            <person name="Griggs A."/>
            <person name="Gujja S."/>
            <person name="Hansen M."/>
            <person name="Howarth C."/>
            <person name="Imamovic A."/>
            <person name="Ireland A."/>
            <person name="Larimer J."/>
            <person name="McCowan C."/>
            <person name="Murphy C."/>
            <person name="Pearson M."/>
            <person name="Poon T.W."/>
            <person name="Priest M."/>
            <person name="Roberts A."/>
            <person name="Saif S."/>
            <person name="Shea T."/>
            <person name="Sisk P."/>
            <person name="Sykes S."/>
            <person name="Wortman J."/>
            <person name="Nusbaum C."/>
            <person name="Birren B."/>
        </authorList>
    </citation>
    <scope>NUCLEOTIDE SEQUENCE [LARGE SCALE GENOMIC DNA]</scope>
    <source>
        <strain evidence="1 2">MS-1</strain>
    </source>
</reference>
<gene>
    <name evidence="1" type="ORF">HMPREF1536_04894</name>
</gene>
<evidence type="ECO:0000313" key="2">
    <source>
        <dbReference type="Proteomes" id="UP000033035"/>
    </source>
</evidence>